<reference evidence="2 4" key="2">
    <citation type="journal article" date="2014" name="BMC Genomics">
        <title>An improved genome release (version Mt4.0) for the model legume Medicago truncatula.</title>
        <authorList>
            <person name="Tang H."/>
            <person name="Krishnakumar V."/>
            <person name="Bidwell S."/>
            <person name="Rosen B."/>
            <person name="Chan A."/>
            <person name="Zhou S."/>
            <person name="Gentzbittel L."/>
            <person name="Childs K.L."/>
            <person name="Yandell M."/>
            <person name="Gundlach H."/>
            <person name="Mayer K.F."/>
            <person name="Schwartz D.C."/>
            <person name="Town C.D."/>
        </authorList>
    </citation>
    <scope>GENOME REANNOTATION</scope>
    <source>
        <strain evidence="3 4">cv. Jemalong A17</strain>
    </source>
</reference>
<reference evidence="2 4" key="1">
    <citation type="journal article" date="2011" name="Nature">
        <title>The Medicago genome provides insight into the evolution of rhizobial symbioses.</title>
        <authorList>
            <person name="Young N.D."/>
            <person name="Debelle F."/>
            <person name="Oldroyd G.E."/>
            <person name="Geurts R."/>
            <person name="Cannon S.B."/>
            <person name="Udvardi M.K."/>
            <person name="Benedito V.A."/>
            <person name="Mayer K.F."/>
            <person name="Gouzy J."/>
            <person name="Schoof H."/>
            <person name="Van de Peer Y."/>
            <person name="Proost S."/>
            <person name="Cook D.R."/>
            <person name="Meyers B.C."/>
            <person name="Spannagl M."/>
            <person name="Cheung F."/>
            <person name="De Mita S."/>
            <person name="Krishnakumar V."/>
            <person name="Gundlach H."/>
            <person name="Zhou S."/>
            <person name="Mudge J."/>
            <person name="Bharti A.K."/>
            <person name="Murray J.D."/>
            <person name="Naoumkina M.A."/>
            <person name="Rosen B."/>
            <person name="Silverstein K.A."/>
            <person name="Tang H."/>
            <person name="Rombauts S."/>
            <person name="Zhao P.X."/>
            <person name="Zhou P."/>
            <person name="Barbe V."/>
            <person name="Bardou P."/>
            <person name="Bechner M."/>
            <person name="Bellec A."/>
            <person name="Berger A."/>
            <person name="Berges H."/>
            <person name="Bidwell S."/>
            <person name="Bisseling T."/>
            <person name="Choisne N."/>
            <person name="Couloux A."/>
            <person name="Denny R."/>
            <person name="Deshpande S."/>
            <person name="Dai X."/>
            <person name="Doyle J.J."/>
            <person name="Dudez A.M."/>
            <person name="Farmer A.D."/>
            <person name="Fouteau S."/>
            <person name="Franken C."/>
            <person name="Gibelin C."/>
            <person name="Gish J."/>
            <person name="Goldstein S."/>
            <person name="Gonzalez A.J."/>
            <person name="Green P.J."/>
            <person name="Hallab A."/>
            <person name="Hartog M."/>
            <person name="Hua A."/>
            <person name="Humphray S.J."/>
            <person name="Jeong D.H."/>
            <person name="Jing Y."/>
            <person name="Jocker A."/>
            <person name="Kenton S.M."/>
            <person name="Kim D.J."/>
            <person name="Klee K."/>
            <person name="Lai H."/>
            <person name="Lang C."/>
            <person name="Lin S."/>
            <person name="Macmil S.L."/>
            <person name="Magdelenat G."/>
            <person name="Matthews L."/>
            <person name="McCorrison J."/>
            <person name="Monaghan E.L."/>
            <person name="Mun J.H."/>
            <person name="Najar F.Z."/>
            <person name="Nicholson C."/>
            <person name="Noirot C."/>
            <person name="O'Bleness M."/>
            <person name="Paule C.R."/>
            <person name="Poulain J."/>
            <person name="Prion F."/>
            <person name="Qin B."/>
            <person name="Qu C."/>
            <person name="Retzel E.F."/>
            <person name="Riddle C."/>
            <person name="Sallet E."/>
            <person name="Samain S."/>
            <person name="Samson N."/>
            <person name="Sanders I."/>
            <person name="Saurat O."/>
            <person name="Scarpelli C."/>
            <person name="Schiex T."/>
            <person name="Segurens B."/>
            <person name="Severin A.J."/>
            <person name="Sherrier D.J."/>
            <person name="Shi R."/>
            <person name="Sims S."/>
            <person name="Singer S.R."/>
            <person name="Sinharoy S."/>
            <person name="Sterck L."/>
            <person name="Viollet A."/>
            <person name="Wang B.B."/>
            <person name="Wang K."/>
            <person name="Wang M."/>
            <person name="Wang X."/>
            <person name="Warfsmann J."/>
            <person name="Weissenbach J."/>
            <person name="White D.D."/>
            <person name="White J.D."/>
            <person name="Wiley G.B."/>
            <person name="Wincker P."/>
            <person name="Xing Y."/>
            <person name="Yang L."/>
            <person name="Yao Z."/>
            <person name="Ying F."/>
            <person name="Zhai J."/>
            <person name="Zhou L."/>
            <person name="Zuber A."/>
            <person name="Denarie J."/>
            <person name="Dixon R.A."/>
            <person name="May G.D."/>
            <person name="Schwartz D.C."/>
            <person name="Rogers J."/>
            <person name="Quetier F."/>
            <person name="Town C.D."/>
            <person name="Roe B.A."/>
        </authorList>
    </citation>
    <scope>NUCLEOTIDE SEQUENCE [LARGE SCALE GENOMIC DNA]</scope>
    <source>
        <strain evidence="2">A17</strain>
        <strain evidence="3 4">cv. Jemalong A17</strain>
    </source>
</reference>
<dbReference type="eggNOG" id="KOG1339">
    <property type="taxonomic scope" value="Eukaryota"/>
</dbReference>
<dbReference type="PaxDb" id="3880-AES62051"/>
<sequence>MLATSSNVLIFTPFLTNPVSTTSYFLGEKTVEYIIGMKSIRVSDKNVKLSTTLLSIHKNGFGGTKISPFNPYTIMETSINKAVSCAFVIAFGVSDVQPVAPFGTCFATKDINETVKWNIIGDKSMVSIGNNDVICLVFLDVGSDAANASQVGFVLQKMDRRCGKLINFLITIRIPGA</sequence>
<dbReference type="HOGENOM" id="CLU_1520071_0_0_1"/>
<name>G7I470_MEDTR</name>
<gene>
    <name evidence="2" type="ordered locus">MTR_1g093130</name>
</gene>
<dbReference type="GO" id="GO:0006508">
    <property type="term" value="P:proteolysis"/>
    <property type="evidence" value="ECO:0007669"/>
    <property type="project" value="InterPro"/>
</dbReference>
<dbReference type="EMBL" id="CM001217">
    <property type="protein sequence ID" value="AES62051.1"/>
    <property type="molecule type" value="Genomic_DNA"/>
</dbReference>
<dbReference type="InterPro" id="IPR001461">
    <property type="entry name" value="Aspartic_peptidase_A1"/>
</dbReference>
<reference evidence="3" key="3">
    <citation type="submission" date="2015-04" db="UniProtKB">
        <authorList>
            <consortium name="EnsemblPlants"/>
        </authorList>
    </citation>
    <scope>IDENTIFICATION</scope>
    <source>
        <strain evidence="3">cv. Jemalong A17</strain>
    </source>
</reference>
<dbReference type="SUPFAM" id="SSF50630">
    <property type="entry name" value="Acid proteases"/>
    <property type="match status" value="1"/>
</dbReference>
<dbReference type="STRING" id="3880.G7I470"/>
<feature type="domain" description="Xylanase inhibitor C-terminal" evidence="1">
    <location>
        <begin position="32"/>
        <end position="113"/>
    </location>
</feature>
<organism evidence="2 4">
    <name type="scientific">Medicago truncatula</name>
    <name type="common">Barrel medic</name>
    <name type="synonym">Medicago tribuloides</name>
    <dbReference type="NCBI Taxonomy" id="3880"/>
    <lineage>
        <taxon>Eukaryota</taxon>
        <taxon>Viridiplantae</taxon>
        <taxon>Streptophyta</taxon>
        <taxon>Embryophyta</taxon>
        <taxon>Tracheophyta</taxon>
        <taxon>Spermatophyta</taxon>
        <taxon>Magnoliopsida</taxon>
        <taxon>eudicotyledons</taxon>
        <taxon>Gunneridae</taxon>
        <taxon>Pentapetalae</taxon>
        <taxon>rosids</taxon>
        <taxon>fabids</taxon>
        <taxon>Fabales</taxon>
        <taxon>Fabaceae</taxon>
        <taxon>Papilionoideae</taxon>
        <taxon>50 kb inversion clade</taxon>
        <taxon>NPAAA clade</taxon>
        <taxon>Hologalegina</taxon>
        <taxon>IRL clade</taxon>
        <taxon>Trifolieae</taxon>
        <taxon>Medicago</taxon>
    </lineage>
</organism>
<dbReference type="Gene3D" id="2.40.70.10">
    <property type="entry name" value="Acid Proteases"/>
    <property type="match status" value="1"/>
</dbReference>
<dbReference type="PANTHER" id="PTHR47965">
    <property type="entry name" value="ASPARTYL PROTEASE-RELATED"/>
    <property type="match status" value="1"/>
</dbReference>
<dbReference type="InterPro" id="IPR032799">
    <property type="entry name" value="TAXi_C"/>
</dbReference>
<keyword evidence="4" id="KW-1185">Reference proteome</keyword>
<dbReference type="PANTHER" id="PTHR47965:SF103">
    <property type="entry name" value="EUKARYOTIC ASPARTYL PROTEASE FAMILY PROTEIN"/>
    <property type="match status" value="1"/>
</dbReference>
<dbReference type="Pfam" id="PF14541">
    <property type="entry name" value="TAXi_C"/>
    <property type="match status" value="1"/>
</dbReference>
<dbReference type="Proteomes" id="UP000002051">
    <property type="component" value="Unassembled WGS sequence"/>
</dbReference>
<proteinExistence type="predicted"/>
<dbReference type="AlphaFoldDB" id="G7I470"/>
<evidence type="ECO:0000313" key="2">
    <source>
        <dbReference type="EMBL" id="AES62051.1"/>
    </source>
</evidence>
<dbReference type="GO" id="GO:0004190">
    <property type="term" value="F:aspartic-type endopeptidase activity"/>
    <property type="evidence" value="ECO:0007669"/>
    <property type="project" value="InterPro"/>
</dbReference>
<dbReference type="EnsemblPlants" id="AES62051">
    <property type="protein sequence ID" value="AES62051"/>
    <property type="gene ID" value="MTR_1g093130"/>
</dbReference>
<protein>
    <submittedName>
        <fullName evidence="2">Xyloglucanase-specific endoglucanase inhibitor protein</fullName>
    </submittedName>
</protein>
<evidence type="ECO:0000313" key="3">
    <source>
        <dbReference type="EnsemblPlants" id="AES62051"/>
    </source>
</evidence>
<evidence type="ECO:0000259" key="1">
    <source>
        <dbReference type="Pfam" id="PF14541"/>
    </source>
</evidence>
<accession>G7I470</accession>
<evidence type="ECO:0000313" key="4">
    <source>
        <dbReference type="Proteomes" id="UP000002051"/>
    </source>
</evidence>
<dbReference type="InterPro" id="IPR021109">
    <property type="entry name" value="Peptidase_aspartic_dom_sf"/>
</dbReference>